<feature type="transmembrane region" description="Helical" evidence="7">
    <location>
        <begin position="229"/>
        <end position="248"/>
    </location>
</feature>
<feature type="transmembrane region" description="Helical" evidence="7">
    <location>
        <begin position="131"/>
        <end position="150"/>
    </location>
</feature>
<dbReference type="GO" id="GO:0005886">
    <property type="term" value="C:plasma membrane"/>
    <property type="evidence" value="ECO:0007669"/>
    <property type="project" value="UniProtKB-SubCell"/>
</dbReference>
<feature type="transmembrane region" description="Helical" evidence="7">
    <location>
        <begin position="195"/>
        <end position="217"/>
    </location>
</feature>
<evidence type="ECO:0000256" key="7">
    <source>
        <dbReference type="SAM" id="Phobius"/>
    </source>
</evidence>
<evidence type="ECO:0000256" key="3">
    <source>
        <dbReference type="ARBA" id="ARBA00022692"/>
    </source>
</evidence>
<reference evidence="9" key="4">
    <citation type="submission" date="2019-03" db="EMBL/GenBank/DDBJ databases">
        <authorList>
            <person name="Huang Y."/>
        </authorList>
    </citation>
    <scope>NUCLEOTIDE SEQUENCE</scope>
    <source>
        <strain evidence="9">JCM 16608</strain>
    </source>
</reference>
<reference evidence="9 10" key="1">
    <citation type="journal article" date="2008" name="Int. J. Syst. Evol. Microbiol.">
        <title>Nocardioides daphniae sp. nov., isolated from Daphnia cucullata (Crustacea: Cladocera).</title>
        <authorList>
            <person name="Toth E.M."/>
            <person name="Keki Z."/>
            <person name="Homonnay Z.G."/>
            <person name="Borsodi A.K."/>
            <person name="Marialigeti K."/>
            <person name="Schumann P."/>
        </authorList>
    </citation>
    <scope>NUCLEOTIDE SEQUENCE [LARGE SCALE GENOMIC DNA]</scope>
    <source>
        <strain evidence="9 10">JCM 16608</strain>
    </source>
</reference>
<organism evidence="9 10">
    <name type="scientific">Nocardioides daphniae</name>
    <dbReference type="NCBI Taxonomy" id="402297"/>
    <lineage>
        <taxon>Bacteria</taxon>
        <taxon>Bacillati</taxon>
        <taxon>Actinomycetota</taxon>
        <taxon>Actinomycetes</taxon>
        <taxon>Propionibacteriales</taxon>
        <taxon>Nocardioidaceae</taxon>
        <taxon>Nocardioides</taxon>
    </lineage>
</organism>
<protein>
    <submittedName>
        <fullName evidence="9">ABC transporter permease</fullName>
    </submittedName>
</protein>
<dbReference type="EMBL" id="BMCK01000003">
    <property type="protein sequence ID" value="GGD24124.1"/>
    <property type="molecule type" value="Genomic_DNA"/>
</dbReference>
<feature type="region of interest" description="Disordered" evidence="6">
    <location>
        <begin position="1"/>
        <end position="37"/>
    </location>
</feature>
<dbReference type="InterPro" id="IPR001851">
    <property type="entry name" value="ABC_transp_permease"/>
</dbReference>
<dbReference type="PANTHER" id="PTHR47089">
    <property type="entry name" value="ABC TRANSPORTER, PERMEASE PROTEIN"/>
    <property type="match status" value="1"/>
</dbReference>
<keyword evidence="3 7" id="KW-0812">Transmembrane</keyword>
<feature type="compositionally biased region" description="Basic and acidic residues" evidence="6">
    <location>
        <begin position="1"/>
        <end position="10"/>
    </location>
</feature>
<dbReference type="KEGG" id="ndp:E2C04_13265"/>
<accession>A0A4P7UEX4</accession>
<comment type="subcellular location">
    <subcellularLocation>
        <location evidence="1">Cell membrane</location>
        <topology evidence="1">Multi-pass membrane protein</topology>
    </subcellularLocation>
</comment>
<evidence type="ECO:0000313" key="8">
    <source>
        <dbReference type="EMBL" id="GGD24124.1"/>
    </source>
</evidence>
<dbReference type="EMBL" id="CP038462">
    <property type="protein sequence ID" value="QCC77908.1"/>
    <property type="molecule type" value="Genomic_DNA"/>
</dbReference>
<evidence type="ECO:0000313" key="9">
    <source>
        <dbReference type="EMBL" id="QCC77908.1"/>
    </source>
</evidence>
<feature type="transmembrane region" description="Helical" evidence="7">
    <location>
        <begin position="45"/>
        <end position="70"/>
    </location>
</feature>
<evidence type="ECO:0000256" key="4">
    <source>
        <dbReference type="ARBA" id="ARBA00022989"/>
    </source>
</evidence>
<reference evidence="11" key="3">
    <citation type="journal article" date="2019" name="Int. J. Syst. Evol. Microbiol.">
        <title>The Global Catalogue of Microorganisms (GCM) 10K type strain sequencing project: providing services to taxonomists for standard genome sequencing and annotation.</title>
        <authorList>
            <consortium name="The Broad Institute Genomics Platform"/>
            <consortium name="The Broad Institute Genome Sequencing Center for Infectious Disease"/>
            <person name="Wu L."/>
            <person name="Ma J."/>
        </authorList>
    </citation>
    <scope>NUCLEOTIDE SEQUENCE [LARGE SCALE GENOMIC DNA]</scope>
    <source>
        <strain evidence="11">CCM 7403</strain>
    </source>
</reference>
<keyword evidence="4 7" id="KW-1133">Transmembrane helix</keyword>
<feature type="transmembrane region" description="Helical" evidence="7">
    <location>
        <begin position="280"/>
        <end position="300"/>
    </location>
</feature>
<dbReference type="AlphaFoldDB" id="A0A4P7UEX4"/>
<dbReference type="Proteomes" id="UP000630594">
    <property type="component" value="Unassembled WGS sequence"/>
</dbReference>
<feature type="transmembrane region" description="Helical" evidence="7">
    <location>
        <begin position="412"/>
        <end position="432"/>
    </location>
</feature>
<dbReference type="Proteomes" id="UP000297025">
    <property type="component" value="Chromosome"/>
</dbReference>
<evidence type="ECO:0000313" key="11">
    <source>
        <dbReference type="Proteomes" id="UP000630594"/>
    </source>
</evidence>
<keyword evidence="2" id="KW-1003">Cell membrane</keyword>
<evidence type="ECO:0000256" key="2">
    <source>
        <dbReference type="ARBA" id="ARBA00022475"/>
    </source>
</evidence>
<reference evidence="8" key="2">
    <citation type="journal article" date="2014" name="Int. J. Syst. Evol. Microbiol.">
        <title>Complete genome of a new Firmicutes species belonging to the dominant human colonic microbiota ('Ruminococcus bicirculans') reveals two chromosomes and a selective capacity to utilize plant glucans.</title>
        <authorList>
            <consortium name="NISC Comparative Sequencing Program"/>
            <person name="Wegmann U."/>
            <person name="Louis P."/>
            <person name="Goesmann A."/>
            <person name="Henrissat B."/>
            <person name="Duncan S.H."/>
            <person name="Flint H.J."/>
        </authorList>
    </citation>
    <scope>NUCLEOTIDE SEQUENCE</scope>
    <source>
        <strain evidence="8">CCM 7403</strain>
    </source>
</reference>
<dbReference type="GO" id="GO:0022857">
    <property type="term" value="F:transmembrane transporter activity"/>
    <property type="evidence" value="ECO:0007669"/>
    <property type="project" value="InterPro"/>
</dbReference>
<keyword evidence="11" id="KW-1185">Reference proteome</keyword>
<dbReference type="OrthoDB" id="45037at2"/>
<proteinExistence type="predicted"/>
<sequence length="440" mass="45510">MTSDGSRDVVDGGTGEGAPLAGAGATTTPAGTPSQEPNWRVTAKAITGGGALVAALSVLMSLVVGSLLIIATDPDVQDTLGYVFSRPSDFFVAAWESISGAYSAFLRGSIWNPRVDDLAAQVRPLTLTLRYAAPLILGGLGVGLAFRAGLFNIGGRGQMLLGGSAAAWVVLAWTPPSWSLPSFLSWVPDWLDPTVWIHPAAGVLAAIVVGGLWGALAGLLKARTGAHEVIVTIMLNYVALYLVAYALGEQGLLQAPGSTQPKSEPTPESALLPQMLGDRFTLHSGFLLAVLATVFVWWVLSRSAMGYRFRAVGENPNAASTAGISVGRVYITVMLISGALLGLAGANQSLGTTPTGVTQGLDAGIGFDAITVALLGRSNPVGIFFAGLLFGAFKAGGFTMQASENVSVDLVLILQALLVLFLAAPPLVRAIFRLPSKEAK</sequence>
<reference evidence="8" key="5">
    <citation type="submission" date="2024-05" db="EMBL/GenBank/DDBJ databases">
        <authorList>
            <person name="Sun Q."/>
            <person name="Sedlacek I."/>
        </authorList>
    </citation>
    <scope>NUCLEOTIDE SEQUENCE</scope>
    <source>
        <strain evidence="8">CCM 7403</strain>
    </source>
</reference>
<dbReference type="RefSeq" id="WP_135832951.1">
    <property type="nucleotide sequence ID" value="NZ_BMCK01000003.1"/>
</dbReference>
<evidence type="ECO:0000313" key="10">
    <source>
        <dbReference type="Proteomes" id="UP000297025"/>
    </source>
</evidence>
<evidence type="ECO:0000256" key="1">
    <source>
        <dbReference type="ARBA" id="ARBA00004651"/>
    </source>
</evidence>
<gene>
    <name evidence="9" type="ORF">E2C04_13265</name>
    <name evidence="8" type="ORF">GCM10007231_24080</name>
</gene>
<dbReference type="CDD" id="cd06580">
    <property type="entry name" value="TM_PBP1_transp_TpRbsC_like"/>
    <property type="match status" value="1"/>
</dbReference>
<feature type="transmembrane region" description="Helical" evidence="7">
    <location>
        <begin position="381"/>
        <end position="400"/>
    </location>
</feature>
<keyword evidence="5 7" id="KW-0472">Membrane</keyword>
<name>A0A4P7UEX4_9ACTN</name>
<evidence type="ECO:0000256" key="5">
    <source>
        <dbReference type="ARBA" id="ARBA00023136"/>
    </source>
</evidence>
<feature type="transmembrane region" description="Helical" evidence="7">
    <location>
        <begin position="157"/>
        <end position="175"/>
    </location>
</feature>
<dbReference type="PANTHER" id="PTHR47089:SF1">
    <property type="entry name" value="GUANOSINE ABC TRANSPORTER PERMEASE PROTEIN NUPP"/>
    <property type="match status" value="1"/>
</dbReference>
<feature type="compositionally biased region" description="Low complexity" evidence="6">
    <location>
        <begin position="17"/>
        <end position="33"/>
    </location>
</feature>
<dbReference type="Pfam" id="PF02653">
    <property type="entry name" value="BPD_transp_2"/>
    <property type="match status" value="1"/>
</dbReference>
<evidence type="ECO:0000256" key="6">
    <source>
        <dbReference type="SAM" id="MobiDB-lite"/>
    </source>
</evidence>